<dbReference type="InParanoid" id="A0A1Y2FGA3"/>
<protein>
    <recommendedName>
        <fullName evidence="7">Superkiller protein 3</fullName>
    </recommendedName>
</protein>
<feature type="region of interest" description="Disordered" evidence="4">
    <location>
        <begin position="559"/>
        <end position="588"/>
    </location>
</feature>
<accession>A0A1Y2FGA3</accession>
<evidence type="ECO:0008006" key="7">
    <source>
        <dbReference type="Google" id="ProtNLM"/>
    </source>
</evidence>
<dbReference type="Gene3D" id="1.25.40.10">
    <property type="entry name" value="Tetratricopeptide repeat domain"/>
    <property type="match status" value="5"/>
</dbReference>
<evidence type="ECO:0000256" key="2">
    <source>
        <dbReference type="ARBA" id="ARBA00022803"/>
    </source>
</evidence>
<dbReference type="STRING" id="106004.A0A1Y2FGA3"/>
<sequence length="1512" mass="165065">MSDFIKTKLKALKVSVQAKDWPAVEKNASAVLSFESGNYNSRVFLALALFNLERFDEAEEEYKKGIENAPSQPLARQGLASFYEKRQRWGDYAWALLELMQLFQDAQDAPKYAETLQKLIEVRRSHGTRPELIDVLALLLPSSPTYPLLSTLPAAEPTKPLASSYHAIQLALRSPLPPLLELVSLAEAEETQLVEAEIKKRRQRLGGQTLSAAETRRAVEGEFMRGSRLPSLYRAVLDEPDASGDEELRRDIERKLLVHLRTLLRALPSSFDETSLDLRKGEKKKEVKEEEDRLKAAVRSDVEELAKGMVLLGVAEESAWSVALEWKDRYGEWEKVDWRELERYSALFPETGLARIALASHQRLLAAQPVEEGEESPSAPTEDEMATIIESGLETSPDSVIAHLLAAQFFAEQKEWDAVVQVAEVGLSILAQTETEVGRALPSSRRTLESHLAIGLVHLEPPEHHLRALRLLDSLITSSASPASSLLIAKAYVLQSTEKWLPAVAVWDQVLSSSLADPNTRNEALGERAWCLFSAGELEKAREGLHEVVDAMEERKKVRDEEQKVKEKARSKAGVERGEGVEEGETSEEAEERAMSWYRLGECLWALGETQVELSNDAYDAFINSIRAKGDYAPPWTSLGIFYRSLEHPEYDRASKCFQKAFELDGAQEVAARYLAEEFALIHEWSLVEVIARRVVENNTGKAALGGKAARKLAWAYKAIGGSELNSKHYPQAIIAFQSALRGAPADTHTWIKLGVAYRGSGKFIAALKVFARALELDPTSWYAQFSIGDVQREIGLLEPALKTFRSILANRPEELGVKVVLAETALAAGLDEYRGGFIARAEESLIEALEVSTGIIEGGSATRIAWKVAGDALTALGKIVESTALEKSQALAQRILAVVEEQQVDSKIEGMTVVTASSLKPLLGDLTSSTAFNALAVLAFKMRVLLETQNEASIGSAWFDLGVSIAAVRPHLTTLSLPTPSDVALHQAIRSLKFALHKEPVNPVFWNALGVLSFDISPRLAQHCFIKSITYNSRTAVPWTNLGLFYLVHGDEDLANQSFLKAQVIDPEWAAAWVGQATLADMAGHAAEASVLLEHAFTLGGSEPEADIGFATRAFEKYREGAEAATVATVNVKPDPTSALSAPLFALTRYLSHRPSDVAGLHLHALILEQVGDLAAAGESLEKAAGVLEELYEVDESPDVEGQFVIAQTNLGRVRLAGEDFEGALAAFEAALSLLDIEGEGAAPSSGGGGALTKAQTVLLYSECKLGTALAHFALGESNAAEEVLEGALEDLDGVDGARKANLSVALGRIYWAEGDEDRALGAFIDAPNSVHNRAPLFVKLALHALAIVTQDNAILDTVQRINTSDSSSKYDSDITRLTTLQHLAKKDHPSALSAVSRTLHAAPWATNNRRRVSQLLLSLPSSTTAEPSLTHLEICARFLRSRVPTGNVETGLDRARRVGALAMVKIGKEGGDDGCLAGMERALHCAPWEKEPREKLKIVKQALDKREVAE</sequence>
<dbReference type="Pfam" id="PF13181">
    <property type="entry name" value="TPR_8"/>
    <property type="match status" value="1"/>
</dbReference>
<evidence type="ECO:0000313" key="5">
    <source>
        <dbReference type="EMBL" id="ORY81855.1"/>
    </source>
</evidence>
<dbReference type="OrthoDB" id="421075at2759"/>
<dbReference type="PROSITE" id="PS50293">
    <property type="entry name" value="TPR_REGION"/>
    <property type="match status" value="1"/>
</dbReference>
<dbReference type="PANTHER" id="PTHR15704:SF7">
    <property type="entry name" value="SUPERKILLER COMPLEX PROTEIN 3"/>
    <property type="match status" value="1"/>
</dbReference>
<dbReference type="GO" id="GO:0006401">
    <property type="term" value="P:RNA catabolic process"/>
    <property type="evidence" value="ECO:0007669"/>
    <property type="project" value="InterPro"/>
</dbReference>
<dbReference type="InterPro" id="IPR019734">
    <property type="entry name" value="TPR_rpt"/>
</dbReference>
<dbReference type="InterPro" id="IPR011990">
    <property type="entry name" value="TPR-like_helical_dom_sf"/>
</dbReference>
<comment type="caution">
    <text evidence="5">The sequence shown here is derived from an EMBL/GenBank/DDBJ whole genome shotgun (WGS) entry which is preliminary data.</text>
</comment>
<dbReference type="Proteomes" id="UP000193467">
    <property type="component" value="Unassembled WGS sequence"/>
</dbReference>
<feature type="compositionally biased region" description="Basic and acidic residues" evidence="4">
    <location>
        <begin position="559"/>
        <end position="580"/>
    </location>
</feature>
<dbReference type="SMART" id="SM00028">
    <property type="entry name" value="TPR"/>
    <property type="match status" value="9"/>
</dbReference>
<feature type="repeat" description="TPR" evidence="3">
    <location>
        <begin position="1037"/>
        <end position="1070"/>
    </location>
</feature>
<name>A0A1Y2FGA3_9BASI</name>
<dbReference type="PROSITE" id="PS50005">
    <property type="entry name" value="TPR"/>
    <property type="match status" value="2"/>
</dbReference>
<keyword evidence="1" id="KW-0677">Repeat</keyword>
<organism evidence="5 6">
    <name type="scientific">Leucosporidium creatinivorum</name>
    <dbReference type="NCBI Taxonomy" id="106004"/>
    <lineage>
        <taxon>Eukaryota</taxon>
        <taxon>Fungi</taxon>
        <taxon>Dikarya</taxon>
        <taxon>Basidiomycota</taxon>
        <taxon>Pucciniomycotina</taxon>
        <taxon>Microbotryomycetes</taxon>
        <taxon>Leucosporidiales</taxon>
        <taxon>Leucosporidium</taxon>
    </lineage>
</organism>
<proteinExistence type="predicted"/>
<dbReference type="InterPro" id="IPR039226">
    <property type="entry name" value="Ski3/TTC37"/>
</dbReference>
<feature type="repeat" description="TPR" evidence="3">
    <location>
        <begin position="748"/>
        <end position="781"/>
    </location>
</feature>
<dbReference type="PANTHER" id="PTHR15704">
    <property type="entry name" value="SUPERKILLER 3 PROTEIN-RELATED"/>
    <property type="match status" value="1"/>
</dbReference>
<dbReference type="SUPFAM" id="SSF48452">
    <property type="entry name" value="TPR-like"/>
    <property type="match status" value="6"/>
</dbReference>
<keyword evidence="6" id="KW-1185">Reference proteome</keyword>
<evidence type="ECO:0000313" key="6">
    <source>
        <dbReference type="Proteomes" id="UP000193467"/>
    </source>
</evidence>
<evidence type="ECO:0000256" key="1">
    <source>
        <dbReference type="ARBA" id="ARBA00022737"/>
    </source>
</evidence>
<keyword evidence="2 3" id="KW-0802">TPR repeat</keyword>
<dbReference type="InterPro" id="IPR040962">
    <property type="entry name" value="TPR_22"/>
</dbReference>
<dbReference type="Pfam" id="PF18833">
    <property type="entry name" value="TPR_22"/>
    <property type="match status" value="1"/>
</dbReference>
<dbReference type="Pfam" id="PF13432">
    <property type="entry name" value="TPR_16"/>
    <property type="match status" value="1"/>
</dbReference>
<reference evidence="5 6" key="1">
    <citation type="submission" date="2016-07" db="EMBL/GenBank/DDBJ databases">
        <title>Pervasive Adenine N6-methylation of Active Genes in Fungi.</title>
        <authorList>
            <consortium name="DOE Joint Genome Institute"/>
            <person name="Mondo S.J."/>
            <person name="Dannebaum R.O."/>
            <person name="Kuo R.C."/>
            <person name="Labutti K."/>
            <person name="Haridas S."/>
            <person name="Kuo A."/>
            <person name="Salamov A."/>
            <person name="Ahrendt S.R."/>
            <person name="Lipzen A."/>
            <person name="Sullivan W."/>
            <person name="Andreopoulos W.B."/>
            <person name="Clum A."/>
            <person name="Lindquist E."/>
            <person name="Daum C."/>
            <person name="Ramamoorthy G.K."/>
            <person name="Gryganskyi A."/>
            <person name="Culley D."/>
            <person name="Magnuson J.K."/>
            <person name="James T.Y."/>
            <person name="O'Malley M.A."/>
            <person name="Stajich J.E."/>
            <person name="Spatafora J.W."/>
            <person name="Visel A."/>
            <person name="Grigoriev I.V."/>
        </authorList>
    </citation>
    <scope>NUCLEOTIDE SEQUENCE [LARGE SCALE GENOMIC DNA]</scope>
    <source>
        <strain evidence="5 6">62-1032</strain>
    </source>
</reference>
<evidence type="ECO:0000256" key="4">
    <source>
        <dbReference type="SAM" id="MobiDB-lite"/>
    </source>
</evidence>
<dbReference type="GO" id="GO:0055087">
    <property type="term" value="C:Ski complex"/>
    <property type="evidence" value="ECO:0007669"/>
    <property type="project" value="InterPro"/>
</dbReference>
<dbReference type="FunCoup" id="A0A1Y2FGA3">
    <property type="interactions" value="260"/>
</dbReference>
<gene>
    <name evidence="5" type="ORF">BCR35DRAFT_278905</name>
</gene>
<dbReference type="EMBL" id="MCGR01000022">
    <property type="protein sequence ID" value="ORY81855.1"/>
    <property type="molecule type" value="Genomic_DNA"/>
</dbReference>
<evidence type="ECO:0000256" key="3">
    <source>
        <dbReference type="PROSITE-ProRule" id="PRU00339"/>
    </source>
</evidence>